<accession>A0AAN8Z031</accession>
<dbReference type="FunFam" id="1.25.40.10:FF:000348">
    <property type="entry name" value="Pentatricopeptide repeat-containing protein chloroplastic"/>
    <property type="match status" value="1"/>
</dbReference>
<dbReference type="Proteomes" id="UP001370490">
    <property type="component" value="Unassembled WGS sequence"/>
</dbReference>
<comment type="caution">
    <text evidence="3">The sequence shown here is derived from an EMBL/GenBank/DDBJ whole genome shotgun (WGS) entry which is preliminary data.</text>
</comment>
<dbReference type="AlphaFoldDB" id="A0AAN8Z031"/>
<dbReference type="GO" id="GO:0009451">
    <property type="term" value="P:RNA modification"/>
    <property type="evidence" value="ECO:0007669"/>
    <property type="project" value="InterPro"/>
</dbReference>
<dbReference type="PANTHER" id="PTHR47926:SF365">
    <property type="entry name" value="DYW DOMAIN-CONTAINING PROTEIN"/>
    <property type="match status" value="1"/>
</dbReference>
<name>A0AAN8Z031_9MAGN</name>
<dbReference type="PANTHER" id="PTHR47926">
    <property type="entry name" value="PENTATRICOPEPTIDE REPEAT-CONTAINING PROTEIN"/>
    <property type="match status" value="1"/>
</dbReference>
<dbReference type="GO" id="GO:0003723">
    <property type="term" value="F:RNA binding"/>
    <property type="evidence" value="ECO:0007669"/>
    <property type="project" value="InterPro"/>
</dbReference>
<protein>
    <submittedName>
        <fullName evidence="3">Pentatricopeptide repeat</fullName>
    </submittedName>
</protein>
<feature type="repeat" description="PPR" evidence="2">
    <location>
        <begin position="166"/>
        <end position="196"/>
    </location>
</feature>
<dbReference type="EMBL" id="JBAMMX010000021">
    <property type="protein sequence ID" value="KAK6919486.1"/>
    <property type="molecule type" value="Genomic_DNA"/>
</dbReference>
<dbReference type="NCBIfam" id="TIGR00756">
    <property type="entry name" value="PPR"/>
    <property type="match status" value="2"/>
</dbReference>
<dbReference type="InterPro" id="IPR002885">
    <property type="entry name" value="PPR_rpt"/>
</dbReference>
<sequence length="396" mass="44278">MTVEFHHLLKKCKNLRQIKQIHGQLTTTGHLHRDTTLHGRLFTISTTVDSIDLHYATLLFSILHHPTTFFFNTLIKAHLKELPNSTNPLRFFKQLRLSSLSPDSFTFPLLLQASSSLPQGLSLHGQIIKHGLDSCVYVINSLIQFYSVKGHVNYAKLTFDCSESLDVVSWNTMLSGLLRIGDLDNAGKLFDEMPVKDVVSWSALIGGYVQCGMSKQALGVFREMQVANVKPNDVTLVNVLAACAHLGALEQGKWVHGYLKSNRVELSVFLGSSLIDMYTKCGEVELALEVFNGMIIIPFVVNWPKTTNVFISVSYFSWLSGKPKVVRFCRIQKKIDWKRVSAVDSTSIYQHCHRLLSTASNFSLVPVDALALPVHVQTVKALSPCSLLQYALLVSF</sequence>
<dbReference type="Pfam" id="PF01535">
    <property type="entry name" value="PPR"/>
    <property type="match status" value="1"/>
</dbReference>
<evidence type="ECO:0000256" key="1">
    <source>
        <dbReference type="ARBA" id="ARBA00022737"/>
    </source>
</evidence>
<gene>
    <name evidence="3" type="ORF">RJ641_015390</name>
</gene>
<dbReference type="PROSITE" id="PS51375">
    <property type="entry name" value="PPR"/>
    <property type="match status" value="2"/>
</dbReference>
<dbReference type="InterPro" id="IPR046960">
    <property type="entry name" value="PPR_At4g14850-like_plant"/>
</dbReference>
<keyword evidence="4" id="KW-1185">Reference proteome</keyword>
<dbReference type="Gene3D" id="1.25.40.10">
    <property type="entry name" value="Tetratricopeptide repeat domain"/>
    <property type="match status" value="2"/>
</dbReference>
<evidence type="ECO:0000313" key="3">
    <source>
        <dbReference type="EMBL" id="KAK6919486.1"/>
    </source>
</evidence>
<reference evidence="3 4" key="1">
    <citation type="submission" date="2023-12" db="EMBL/GenBank/DDBJ databases">
        <title>A high-quality genome assembly for Dillenia turbinata (Dilleniales).</title>
        <authorList>
            <person name="Chanderbali A."/>
        </authorList>
    </citation>
    <scope>NUCLEOTIDE SEQUENCE [LARGE SCALE GENOMIC DNA]</scope>
    <source>
        <strain evidence="3">LSX21</strain>
        <tissue evidence="3">Leaf</tissue>
    </source>
</reference>
<proteinExistence type="predicted"/>
<evidence type="ECO:0000256" key="2">
    <source>
        <dbReference type="PROSITE-ProRule" id="PRU00708"/>
    </source>
</evidence>
<feature type="repeat" description="PPR" evidence="2">
    <location>
        <begin position="197"/>
        <end position="231"/>
    </location>
</feature>
<dbReference type="InterPro" id="IPR011990">
    <property type="entry name" value="TPR-like_helical_dom_sf"/>
</dbReference>
<keyword evidence="1" id="KW-0677">Repeat</keyword>
<evidence type="ECO:0000313" key="4">
    <source>
        <dbReference type="Proteomes" id="UP001370490"/>
    </source>
</evidence>
<dbReference type="Pfam" id="PF13041">
    <property type="entry name" value="PPR_2"/>
    <property type="match status" value="2"/>
</dbReference>
<organism evidence="3 4">
    <name type="scientific">Dillenia turbinata</name>
    <dbReference type="NCBI Taxonomy" id="194707"/>
    <lineage>
        <taxon>Eukaryota</taxon>
        <taxon>Viridiplantae</taxon>
        <taxon>Streptophyta</taxon>
        <taxon>Embryophyta</taxon>
        <taxon>Tracheophyta</taxon>
        <taxon>Spermatophyta</taxon>
        <taxon>Magnoliopsida</taxon>
        <taxon>eudicotyledons</taxon>
        <taxon>Gunneridae</taxon>
        <taxon>Pentapetalae</taxon>
        <taxon>Dilleniales</taxon>
        <taxon>Dilleniaceae</taxon>
        <taxon>Dillenia</taxon>
    </lineage>
</organism>